<proteinExistence type="predicted"/>
<gene>
    <name evidence="2" type="ORF">HJG59_007781</name>
</gene>
<feature type="compositionally biased region" description="Polar residues" evidence="1">
    <location>
        <begin position="1"/>
        <end position="12"/>
    </location>
</feature>
<sequence>MEQQIDVSLSNQLREKKEKQRSEDNKTVTFRLKNNTALVPSQPPWELMRPRPQEALRLAVPGSSGTGPASTIRPQEALRLGVSGELWDRHSINHLATGGAQAGCVWGALGQAQHQPSGHRRRSGWVCLGSSGTGTASTIRPQEALRLGVPGELWDRHSINHPATGGAQAGCAWGALGQAQHQPPGQAHP</sequence>
<protein>
    <submittedName>
        <fullName evidence="2">Uncharacterized protein</fullName>
    </submittedName>
</protein>
<dbReference type="AlphaFoldDB" id="A0A7J8JX77"/>
<dbReference type="Proteomes" id="UP000550707">
    <property type="component" value="Unassembled WGS sequence"/>
</dbReference>
<evidence type="ECO:0000256" key="1">
    <source>
        <dbReference type="SAM" id="MobiDB-lite"/>
    </source>
</evidence>
<evidence type="ECO:0000313" key="2">
    <source>
        <dbReference type="EMBL" id="KAF6500722.1"/>
    </source>
</evidence>
<name>A0A7J8JX77_MOLMO</name>
<accession>A0A7J8JX77</accession>
<reference evidence="2 3" key="1">
    <citation type="journal article" date="2020" name="Nature">
        <title>Six reference-quality genomes reveal evolution of bat adaptations.</title>
        <authorList>
            <person name="Jebb D."/>
            <person name="Huang Z."/>
            <person name="Pippel M."/>
            <person name="Hughes G.M."/>
            <person name="Lavrichenko K."/>
            <person name="Devanna P."/>
            <person name="Winkler S."/>
            <person name="Jermiin L.S."/>
            <person name="Skirmuntt E.C."/>
            <person name="Katzourakis A."/>
            <person name="Burkitt-Gray L."/>
            <person name="Ray D.A."/>
            <person name="Sullivan K.A.M."/>
            <person name="Roscito J.G."/>
            <person name="Kirilenko B.M."/>
            <person name="Davalos L.M."/>
            <person name="Corthals A.P."/>
            <person name="Power M.L."/>
            <person name="Jones G."/>
            <person name="Ransome R.D."/>
            <person name="Dechmann D.K.N."/>
            <person name="Locatelli A.G."/>
            <person name="Puechmaille S.J."/>
            <person name="Fedrigo O."/>
            <person name="Jarvis E.D."/>
            <person name="Hiller M."/>
            <person name="Vernes S.C."/>
            <person name="Myers E.W."/>
            <person name="Teeling E.C."/>
        </authorList>
    </citation>
    <scope>NUCLEOTIDE SEQUENCE [LARGE SCALE GENOMIC DNA]</scope>
    <source>
        <strain evidence="2">MMolMol1</strain>
        <tissue evidence="2">Muscle</tissue>
    </source>
</reference>
<comment type="caution">
    <text evidence="2">The sequence shown here is derived from an EMBL/GenBank/DDBJ whole genome shotgun (WGS) entry which is preliminary data.</text>
</comment>
<dbReference type="InParanoid" id="A0A7J8JX77"/>
<keyword evidence="3" id="KW-1185">Reference proteome</keyword>
<organism evidence="2 3">
    <name type="scientific">Molossus molossus</name>
    <name type="common">Pallas' mastiff bat</name>
    <name type="synonym">Vespertilio molossus</name>
    <dbReference type="NCBI Taxonomy" id="27622"/>
    <lineage>
        <taxon>Eukaryota</taxon>
        <taxon>Metazoa</taxon>
        <taxon>Chordata</taxon>
        <taxon>Craniata</taxon>
        <taxon>Vertebrata</taxon>
        <taxon>Euteleostomi</taxon>
        <taxon>Mammalia</taxon>
        <taxon>Eutheria</taxon>
        <taxon>Laurasiatheria</taxon>
        <taxon>Chiroptera</taxon>
        <taxon>Yangochiroptera</taxon>
        <taxon>Molossidae</taxon>
        <taxon>Molossus</taxon>
    </lineage>
</organism>
<evidence type="ECO:0000313" key="3">
    <source>
        <dbReference type="Proteomes" id="UP000550707"/>
    </source>
</evidence>
<feature type="compositionally biased region" description="Basic and acidic residues" evidence="1">
    <location>
        <begin position="13"/>
        <end position="26"/>
    </location>
</feature>
<dbReference type="EMBL" id="JACASF010000001">
    <property type="protein sequence ID" value="KAF6500722.1"/>
    <property type="molecule type" value="Genomic_DNA"/>
</dbReference>
<feature type="region of interest" description="Disordered" evidence="1">
    <location>
        <begin position="1"/>
        <end position="26"/>
    </location>
</feature>